<evidence type="ECO:0000256" key="1">
    <source>
        <dbReference type="ARBA" id="ARBA00004116"/>
    </source>
</evidence>
<organism evidence="7 8">
    <name type="scientific">Chenopodium quinoa</name>
    <name type="common">Quinoa</name>
    <dbReference type="NCBI Taxonomy" id="63459"/>
    <lineage>
        <taxon>Eukaryota</taxon>
        <taxon>Viridiplantae</taxon>
        <taxon>Streptophyta</taxon>
        <taxon>Embryophyta</taxon>
        <taxon>Tracheophyta</taxon>
        <taxon>Spermatophyta</taxon>
        <taxon>Magnoliopsida</taxon>
        <taxon>eudicotyledons</taxon>
        <taxon>Gunneridae</taxon>
        <taxon>Pentapetalae</taxon>
        <taxon>Caryophyllales</taxon>
        <taxon>Chenopodiaceae</taxon>
        <taxon>Chenopodioideae</taxon>
        <taxon>Atripliceae</taxon>
        <taxon>Chenopodium</taxon>
    </lineage>
</organism>
<evidence type="ECO:0000256" key="5">
    <source>
        <dbReference type="ARBA" id="ARBA00023180"/>
    </source>
</evidence>
<reference evidence="7" key="2">
    <citation type="submission" date="2021-03" db="UniProtKB">
        <authorList>
            <consortium name="EnsemblPlants"/>
        </authorList>
    </citation>
    <scope>IDENTIFICATION</scope>
</reference>
<evidence type="ECO:0000313" key="8">
    <source>
        <dbReference type="Proteomes" id="UP000596660"/>
    </source>
</evidence>
<keyword evidence="8" id="KW-1185">Reference proteome</keyword>
<dbReference type="GO" id="GO:0005773">
    <property type="term" value="C:vacuole"/>
    <property type="evidence" value="ECO:0007669"/>
    <property type="project" value="UniProtKB-SubCell"/>
</dbReference>
<keyword evidence="3" id="KW-0597">Phosphoprotein</keyword>
<evidence type="ECO:0000256" key="4">
    <source>
        <dbReference type="ARBA" id="ARBA00022554"/>
    </source>
</evidence>
<dbReference type="GO" id="GO:0016787">
    <property type="term" value="F:hydrolase activity"/>
    <property type="evidence" value="ECO:0007669"/>
    <property type="project" value="TreeGrafter"/>
</dbReference>
<name>A0A803MAP8_CHEQI</name>
<reference evidence="7" key="1">
    <citation type="journal article" date="2017" name="Nature">
        <title>The genome of Chenopodium quinoa.</title>
        <authorList>
            <person name="Jarvis D.E."/>
            <person name="Ho Y.S."/>
            <person name="Lightfoot D.J."/>
            <person name="Schmoeckel S.M."/>
            <person name="Li B."/>
            <person name="Borm T.J.A."/>
            <person name="Ohyanagi H."/>
            <person name="Mineta K."/>
            <person name="Michell C.T."/>
            <person name="Saber N."/>
            <person name="Kharbatia N.M."/>
            <person name="Rupper R.R."/>
            <person name="Sharp A.R."/>
            <person name="Dally N."/>
            <person name="Boughton B.A."/>
            <person name="Woo Y.H."/>
            <person name="Gao G."/>
            <person name="Schijlen E.G.W.M."/>
            <person name="Guo X."/>
            <person name="Momin A.A."/>
            <person name="Negrao S."/>
            <person name="Al-Babili S."/>
            <person name="Gehring C."/>
            <person name="Roessner U."/>
            <person name="Jung C."/>
            <person name="Murphy K."/>
            <person name="Arold S.T."/>
            <person name="Gojobori T."/>
            <person name="van der Linden C.G."/>
            <person name="van Loo E.N."/>
            <person name="Jellen E.N."/>
            <person name="Maughan P.J."/>
            <person name="Tester M."/>
        </authorList>
    </citation>
    <scope>NUCLEOTIDE SEQUENCE [LARGE SCALE GENOMIC DNA]</scope>
    <source>
        <strain evidence="7">cv. PI 614886</strain>
    </source>
</reference>
<dbReference type="Proteomes" id="UP000596660">
    <property type="component" value="Unplaced"/>
</dbReference>
<evidence type="ECO:0000256" key="2">
    <source>
        <dbReference type="ARBA" id="ARBA00009191"/>
    </source>
</evidence>
<dbReference type="Gramene" id="AUR62026165-RA">
    <property type="protein sequence ID" value="AUR62026165-RA:cds"/>
    <property type="gene ID" value="AUR62026165"/>
</dbReference>
<dbReference type="InterPro" id="IPR011042">
    <property type="entry name" value="6-blade_b-propeller_TolB-like"/>
</dbReference>
<evidence type="ECO:0000313" key="7">
    <source>
        <dbReference type="EnsemblPlants" id="AUR62026165-RA:cds"/>
    </source>
</evidence>
<dbReference type="SUPFAM" id="SSF63829">
    <property type="entry name" value="Calcium-dependent phosphotriesterase"/>
    <property type="match status" value="1"/>
</dbReference>
<comment type="similarity">
    <text evidence="2">Belongs to the strictosidine synthase family.</text>
</comment>
<dbReference type="GO" id="GO:0012505">
    <property type="term" value="C:endomembrane system"/>
    <property type="evidence" value="ECO:0007669"/>
    <property type="project" value="TreeGrafter"/>
</dbReference>
<keyword evidence="5" id="KW-0325">Glycoprotein</keyword>
<dbReference type="Pfam" id="PF03088">
    <property type="entry name" value="Str_synth"/>
    <property type="match status" value="1"/>
</dbReference>
<comment type="subcellular location">
    <subcellularLocation>
        <location evidence="1">Vacuole</location>
    </subcellularLocation>
</comment>
<evidence type="ECO:0000259" key="6">
    <source>
        <dbReference type="Pfam" id="PF03088"/>
    </source>
</evidence>
<dbReference type="EnsemblPlants" id="AUR62026165-RA">
    <property type="protein sequence ID" value="AUR62026165-RA:cds"/>
    <property type="gene ID" value="AUR62026165"/>
</dbReference>
<feature type="domain" description="Strictosidine synthase conserved region" evidence="6">
    <location>
        <begin position="28"/>
        <end position="112"/>
    </location>
</feature>
<protein>
    <recommendedName>
        <fullName evidence="6">Strictosidine synthase conserved region domain-containing protein</fullName>
    </recommendedName>
</protein>
<dbReference type="Pfam" id="PF20067">
    <property type="entry name" value="SSL_N"/>
    <property type="match status" value="1"/>
</dbReference>
<dbReference type="PANTHER" id="PTHR10426">
    <property type="entry name" value="STRICTOSIDINE SYNTHASE-RELATED"/>
    <property type="match status" value="1"/>
</dbReference>
<dbReference type="Gene3D" id="2.120.10.30">
    <property type="entry name" value="TolB, C-terminal domain"/>
    <property type="match status" value="1"/>
</dbReference>
<evidence type="ECO:0000256" key="3">
    <source>
        <dbReference type="ARBA" id="ARBA00022553"/>
    </source>
</evidence>
<accession>A0A803MAP8</accession>
<dbReference type="PANTHER" id="PTHR10426:SF88">
    <property type="entry name" value="ADIPOCYTE PLASMA MEMBRANE-ASSOCIATED PROTEIN HEMOMUCIN-RELATED"/>
    <property type="match status" value="1"/>
</dbReference>
<proteinExistence type="inferred from homology"/>
<sequence>MGVLNVSVEGKVELLTDEVEGRKLKFADGVDIAKDGMIYFTEASYKYSLPNFIFDVFEGKPHGSLLSFDPITKETKILVRDLYFANGVQISADQISVIFCETVMRRCKKYIREGEKQGTLESFADNLPGMPDNIRYDDEGHYWIAFSTSPKPYWDIALRYPFIRKGLAIITRYIGRPHMEKNGGLGAVDLEGNLVAHYYDPKLSMISVGNKIGNYLYPLVDYALHVAPIVFAVAVVLLYQADPFDPASLPAHELTNKKVPTATKINSGVLKESEFIVSGQVFGPEDVAYEPRSRYMYTGCADGWIKRIKVGESGVDFVVEDWVNTGGRPLGIAK</sequence>
<dbReference type="InterPro" id="IPR018119">
    <property type="entry name" value="Strictosidine_synth_cons-reg"/>
</dbReference>
<keyword evidence="4" id="KW-0926">Vacuole</keyword>
<dbReference type="AlphaFoldDB" id="A0A803MAP8"/>